<reference evidence="2 3" key="1">
    <citation type="submission" date="2019-07" db="EMBL/GenBank/DDBJ databases">
        <title>Whole genome shotgun sequence of Brevifollis gellanilyticus NBRC 108608.</title>
        <authorList>
            <person name="Hosoyama A."/>
            <person name="Uohara A."/>
            <person name="Ohji S."/>
            <person name="Ichikawa N."/>
        </authorList>
    </citation>
    <scope>NUCLEOTIDE SEQUENCE [LARGE SCALE GENOMIC DNA]</scope>
    <source>
        <strain evidence="2 3">NBRC 108608</strain>
    </source>
</reference>
<keyword evidence="1" id="KW-0732">Signal</keyword>
<dbReference type="RefSeq" id="WP_146852739.1">
    <property type="nucleotide sequence ID" value="NZ_BKAG01000032.1"/>
</dbReference>
<accession>A0A512MD06</accession>
<dbReference type="AlphaFoldDB" id="A0A512MD06"/>
<name>A0A512MD06_9BACT</name>
<keyword evidence="3" id="KW-1185">Reference proteome</keyword>
<proteinExistence type="predicted"/>
<dbReference type="EMBL" id="BKAG01000032">
    <property type="protein sequence ID" value="GEP44620.1"/>
    <property type="molecule type" value="Genomic_DNA"/>
</dbReference>
<feature type="chain" id="PRO_5021700544" evidence="1">
    <location>
        <begin position="19"/>
        <end position="99"/>
    </location>
</feature>
<comment type="caution">
    <text evidence="2">The sequence shown here is derived from an EMBL/GenBank/DDBJ whole genome shotgun (WGS) entry which is preliminary data.</text>
</comment>
<evidence type="ECO:0000313" key="3">
    <source>
        <dbReference type="Proteomes" id="UP000321577"/>
    </source>
</evidence>
<gene>
    <name evidence="2" type="ORF">BGE01nite_39110</name>
</gene>
<evidence type="ECO:0000313" key="2">
    <source>
        <dbReference type="EMBL" id="GEP44620.1"/>
    </source>
</evidence>
<sequence length="99" mass="10509">MKTIASLLFAMSLAAASAADSPDSEFPKVGDTYRIATSAPLVEAPFDNVVTVVAIGKNEWAKVQYEKMGRGADGSVGKQKHEMWVNFSAVTSAVKSEAK</sequence>
<evidence type="ECO:0000256" key="1">
    <source>
        <dbReference type="SAM" id="SignalP"/>
    </source>
</evidence>
<feature type="signal peptide" evidence="1">
    <location>
        <begin position="1"/>
        <end position="18"/>
    </location>
</feature>
<protein>
    <submittedName>
        <fullName evidence="2">Uncharacterized protein</fullName>
    </submittedName>
</protein>
<organism evidence="2 3">
    <name type="scientific">Brevifollis gellanilyticus</name>
    <dbReference type="NCBI Taxonomy" id="748831"/>
    <lineage>
        <taxon>Bacteria</taxon>
        <taxon>Pseudomonadati</taxon>
        <taxon>Verrucomicrobiota</taxon>
        <taxon>Verrucomicrobiia</taxon>
        <taxon>Verrucomicrobiales</taxon>
        <taxon>Verrucomicrobiaceae</taxon>
    </lineage>
</organism>
<dbReference type="Proteomes" id="UP000321577">
    <property type="component" value="Unassembled WGS sequence"/>
</dbReference>